<evidence type="ECO:0000313" key="3">
    <source>
        <dbReference type="Proteomes" id="UP000570166"/>
    </source>
</evidence>
<organism evidence="2 3">
    <name type="scientific">Sphingomonas chungangi</name>
    <dbReference type="NCBI Taxonomy" id="2683589"/>
    <lineage>
        <taxon>Bacteria</taxon>
        <taxon>Pseudomonadati</taxon>
        <taxon>Pseudomonadota</taxon>
        <taxon>Alphaproteobacteria</taxon>
        <taxon>Sphingomonadales</taxon>
        <taxon>Sphingomonadaceae</taxon>
        <taxon>Sphingomonas</taxon>
    </lineage>
</organism>
<comment type="caution">
    <text evidence="2">The sequence shown here is derived from an EMBL/GenBank/DDBJ whole genome shotgun (WGS) entry which is preliminary data.</text>
</comment>
<keyword evidence="3" id="KW-1185">Reference proteome</keyword>
<protein>
    <submittedName>
        <fullName evidence="2">Uncharacterized protein</fullName>
    </submittedName>
</protein>
<evidence type="ECO:0000256" key="1">
    <source>
        <dbReference type="SAM" id="Phobius"/>
    </source>
</evidence>
<dbReference type="EMBL" id="JACEIB010000007">
    <property type="protein sequence ID" value="MBA2934918.1"/>
    <property type="molecule type" value="Genomic_DNA"/>
</dbReference>
<reference evidence="2 3" key="1">
    <citation type="submission" date="2020-07" db="EMBL/GenBank/DDBJ databases">
        <authorList>
            <person name="Sun Q."/>
        </authorList>
    </citation>
    <scope>NUCLEOTIDE SEQUENCE [LARGE SCALE GENOMIC DNA]</scope>
    <source>
        <strain evidence="2 3">CGMCC 1.13654</strain>
    </source>
</reference>
<evidence type="ECO:0000313" key="2">
    <source>
        <dbReference type="EMBL" id="MBA2934918.1"/>
    </source>
</evidence>
<dbReference type="AlphaFoldDB" id="A0A838LBQ7"/>
<feature type="transmembrane region" description="Helical" evidence="1">
    <location>
        <begin position="40"/>
        <end position="62"/>
    </location>
</feature>
<dbReference type="Proteomes" id="UP000570166">
    <property type="component" value="Unassembled WGS sequence"/>
</dbReference>
<keyword evidence="1" id="KW-0472">Membrane</keyword>
<proteinExistence type="predicted"/>
<feature type="transmembrane region" description="Helical" evidence="1">
    <location>
        <begin position="68"/>
        <end position="86"/>
    </location>
</feature>
<dbReference type="RefSeq" id="WP_160366688.1">
    <property type="nucleotide sequence ID" value="NZ_JACEIB010000007.1"/>
</dbReference>
<accession>A0A838LBQ7</accession>
<keyword evidence="1" id="KW-1133">Transmembrane helix</keyword>
<sequence length="238" mass="26128">MPGSDDIIEHAADFLRRISPEGRAAARRRRERRKAAFMRIAKRVVLACLAILAVAIAIGFVMPLQAEGVFLTMIAMALVSVAIILWSRAPDFTPEKVASTDLHLLPSQTGEWLEQQRPALPSPAQRQLDQLTASLDAITPQLAALDARSPEALEARRLIGDELPELVRGYQKVPPSLRRQPLNGGPSPDKQLVEGLGTIGEEIARMNARLADNDLKALATQNRFLEIKYKGDGEMGEQ</sequence>
<gene>
    <name evidence="2" type="ORF">HZF05_12500</name>
</gene>
<name>A0A838LBQ7_9SPHN</name>
<keyword evidence="1" id="KW-0812">Transmembrane</keyword>